<dbReference type="SUPFAM" id="SSF53098">
    <property type="entry name" value="Ribonuclease H-like"/>
    <property type="match status" value="1"/>
</dbReference>
<keyword evidence="3" id="KW-1185">Reference proteome</keyword>
<dbReference type="Gene3D" id="1.10.246.40">
    <property type="entry name" value="Tn5 transposase, domain 1"/>
    <property type="match status" value="1"/>
</dbReference>
<reference evidence="2 3" key="1">
    <citation type="submission" date="2024-01" db="EMBL/GenBank/DDBJ databases">
        <title>The diversity of rhizobia nodulating Mimosa spp. in eleven states of Brazil covering several biomes is determined by host plant, location, and edaphic factors.</title>
        <authorList>
            <person name="Rouws L."/>
            <person name="Barauna A."/>
            <person name="Beukes C."/>
            <person name="De Faria S.M."/>
            <person name="Gross E."/>
            <person name="Dos Reis Junior F.B."/>
            <person name="Simon M."/>
            <person name="Maluk M."/>
            <person name="Odee D.W."/>
            <person name="Kenicer G."/>
            <person name="Young J.P.W."/>
            <person name="Reis V.M."/>
            <person name="Zilli J."/>
            <person name="James E.K."/>
        </authorList>
    </citation>
    <scope>NUCLEOTIDE SEQUENCE [LARGE SCALE GENOMIC DNA]</scope>
    <source>
        <strain evidence="2 3">JPY77</strain>
    </source>
</reference>
<dbReference type="InterPro" id="IPR012337">
    <property type="entry name" value="RNaseH-like_sf"/>
</dbReference>
<protein>
    <submittedName>
        <fullName evidence="2">Transposase DNA-binding-containing protein</fullName>
    </submittedName>
</protein>
<dbReference type="Proteomes" id="UP001494588">
    <property type="component" value="Unassembled WGS sequence"/>
</dbReference>
<keyword evidence="2" id="KW-0238">DNA-binding</keyword>
<evidence type="ECO:0000259" key="1">
    <source>
        <dbReference type="Pfam" id="PF14706"/>
    </source>
</evidence>
<dbReference type="GO" id="GO:0003677">
    <property type="term" value="F:DNA binding"/>
    <property type="evidence" value="ECO:0007669"/>
    <property type="project" value="UniProtKB-KW"/>
</dbReference>
<feature type="domain" description="Transposase Tn5-like N-terminal" evidence="1">
    <location>
        <begin position="10"/>
        <end position="68"/>
    </location>
</feature>
<comment type="caution">
    <text evidence="2">The sequence shown here is derived from an EMBL/GenBank/DDBJ whole genome shotgun (WGS) entry which is preliminary data.</text>
</comment>
<dbReference type="InterPro" id="IPR014735">
    <property type="entry name" value="Transposase_Tn5-like_N"/>
</dbReference>
<name>A0ABU9QSE6_9BURK</name>
<dbReference type="InterPro" id="IPR038215">
    <property type="entry name" value="TN5-like_N_sf"/>
</dbReference>
<feature type="non-terminal residue" evidence="2">
    <location>
        <position position="85"/>
    </location>
</feature>
<evidence type="ECO:0000313" key="3">
    <source>
        <dbReference type="Proteomes" id="UP001494588"/>
    </source>
</evidence>
<dbReference type="RefSeq" id="WP_342965485.1">
    <property type="nucleotide sequence ID" value="NZ_JAZHGC010000090.1"/>
</dbReference>
<organism evidence="2 3">
    <name type="scientific">Paraburkholderia sabiae</name>
    <dbReference type="NCBI Taxonomy" id="273251"/>
    <lineage>
        <taxon>Bacteria</taxon>
        <taxon>Pseudomonadati</taxon>
        <taxon>Pseudomonadota</taxon>
        <taxon>Betaproteobacteria</taxon>
        <taxon>Burkholderiales</taxon>
        <taxon>Burkholderiaceae</taxon>
        <taxon>Paraburkholderia</taxon>
    </lineage>
</organism>
<evidence type="ECO:0000313" key="2">
    <source>
        <dbReference type="EMBL" id="MEM5292422.1"/>
    </source>
</evidence>
<dbReference type="Pfam" id="PF14706">
    <property type="entry name" value="Tnp_DNA_bind"/>
    <property type="match status" value="1"/>
</dbReference>
<gene>
    <name evidence="2" type="ORF">V4C55_42965</name>
</gene>
<accession>A0ABU9QSE6</accession>
<sequence>MAGKRHADDRSWFDLEVQGSEFQDTRLRRRFASLLEKLWDGMGQTIPFACQDWASTKAAYRFLSNDRVSEHDILSGHFQASAERV</sequence>
<proteinExistence type="predicted"/>
<dbReference type="EMBL" id="JAZHGC010000090">
    <property type="protein sequence ID" value="MEM5292422.1"/>
    <property type="molecule type" value="Genomic_DNA"/>
</dbReference>